<dbReference type="InterPro" id="IPR003352">
    <property type="entry name" value="PTS_EIIC"/>
</dbReference>
<dbReference type="PANTHER" id="PTHR40063">
    <property type="entry name" value="MEMBRANE PROTEIN-RELATED"/>
    <property type="match status" value="1"/>
</dbReference>
<accession>A0AAP5JR69</accession>
<reference evidence="9" key="1">
    <citation type="journal article" date="2023" name="J. Vet. Diagn. Invest.">
        <title>Oxytetracycline-resistant Paenibacillus larvae identified in commercial beekeeping operations in Saskatchewan using pooled honey sampling.</title>
        <authorList>
            <person name="Obshta O."/>
            <person name="Zabrodski M.W."/>
            <person name="Soomro T."/>
            <person name="Wilson G."/>
            <person name="Masood F."/>
            <person name="Thebeau J."/>
            <person name="Silva M.C.B."/>
            <person name="Biganski S."/>
            <person name="Kozii I.V."/>
            <person name="Koziy R.V."/>
            <person name="Raza M.F."/>
            <person name="Jose M.S."/>
            <person name="Simko E."/>
            <person name="Wood S.C."/>
        </authorList>
    </citation>
    <scope>NUCLEOTIDE SEQUENCE</scope>
    <source>
        <strain evidence="9">PL001</strain>
    </source>
</reference>
<dbReference type="GO" id="GO:0009401">
    <property type="term" value="P:phosphoenolpyruvate-dependent sugar phosphotransferase system"/>
    <property type="evidence" value="ECO:0007669"/>
    <property type="project" value="InterPro"/>
</dbReference>
<evidence type="ECO:0000256" key="2">
    <source>
        <dbReference type="ARBA" id="ARBA00022448"/>
    </source>
</evidence>
<evidence type="ECO:0000313" key="10">
    <source>
        <dbReference type="Proteomes" id="UP001259239"/>
    </source>
</evidence>
<comment type="caution">
    <text evidence="9">The sequence shown here is derived from an EMBL/GenBank/DDBJ whole genome shotgun (WGS) entry which is preliminary data.</text>
</comment>
<keyword evidence="6" id="KW-1133">Transmembrane helix</keyword>
<feature type="domain" description="Phosphotransferase system EIIC" evidence="8">
    <location>
        <begin position="85"/>
        <end position="134"/>
    </location>
</feature>
<dbReference type="GO" id="GO:0005886">
    <property type="term" value="C:plasma membrane"/>
    <property type="evidence" value="ECO:0007669"/>
    <property type="project" value="UniProtKB-SubCell"/>
</dbReference>
<dbReference type="Pfam" id="PF13303">
    <property type="entry name" value="PTS_EIIC_2"/>
    <property type="match status" value="1"/>
</dbReference>
<proteinExistence type="predicted"/>
<evidence type="ECO:0000313" key="9">
    <source>
        <dbReference type="EMBL" id="MDT2250444.1"/>
    </source>
</evidence>
<keyword evidence="3" id="KW-1003">Cell membrane</keyword>
<comment type="subcellular location">
    <subcellularLocation>
        <location evidence="1">Cell membrane</location>
        <topology evidence="1">Multi-pass membrane protein</topology>
    </subcellularLocation>
</comment>
<organism evidence="9 10">
    <name type="scientific">Paenibacillus larvae</name>
    <dbReference type="NCBI Taxonomy" id="1464"/>
    <lineage>
        <taxon>Bacteria</taxon>
        <taxon>Bacillati</taxon>
        <taxon>Bacillota</taxon>
        <taxon>Bacilli</taxon>
        <taxon>Bacillales</taxon>
        <taxon>Paenibacillaceae</taxon>
        <taxon>Paenibacillus</taxon>
    </lineage>
</organism>
<name>A0AAP5JR69_9BACL</name>
<dbReference type="RefSeq" id="WP_268589485.1">
    <property type="nucleotide sequence ID" value="NZ_JAMDNE010000079.1"/>
</dbReference>
<reference evidence="9" key="2">
    <citation type="submission" date="2023-03" db="EMBL/GenBank/DDBJ databases">
        <authorList>
            <person name="Obshta O."/>
            <person name="Zabrodski M.W."/>
            <person name="Soomro T."/>
            <person name="Wilson G."/>
            <person name="Masood F."/>
            <person name="Thebeau J."/>
            <person name="Bezerra Da Silva M.C."/>
            <person name="Raza F."/>
            <person name="Biganski S."/>
            <person name="Jose M."/>
            <person name="Camilli M."/>
            <person name="Kozii I.V."/>
            <person name="Kozii R.V."/>
            <person name="Simko E."/>
            <person name="Wood S.C."/>
        </authorList>
    </citation>
    <scope>NUCLEOTIDE SEQUENCE</scope>
    <source>
        <strain evidence="9">PL001</strain>
    </source>
</reference>
<keyword evidence="2" id="KW-0813">Transport</keyword>
<gene>
    <name evidence="9" type="ORF">P7H09_03400</name>
</gene>
<evidence type="ECO:0000256" key="6">
    <source>
        <dbReference type="ARBA" id="ARBA00022989"/>
    </source>
</evidence>
<dbReference type="GO" id="GO:0008982">
    <property type="term" value="F:protein-N(PI)-phosphohistidine-sugar phosphotransferase activity"/>
    <property type="evidence" value="ECO:0007669"/>
    <property type="project" value="InterPro"/>
</dbReference>
<evidence type="ECO:0000256" key="5">
    <source>
        <dbReference type="ARBA" id="ARBA00022692"/>
    </source>
</evidence>
<keyword evidence="5" id="KW-0812">Transmembrane</keyword>
<keyword evidence="7" id="KW-0472">Membrane</keyword>
<keyword evidence="4 9" id="KW-0762">Sugar transport</keyword>
<dbReference type="AlphaFoldDB" id="A0AAP5JR69"/>
<protein>
    <submittedName>
        <fullName evidence="9">PTS sugar transporter subunit IIC</fullName>
    </submittedName>
</protein>
<evidence type="ECO:0000256" key="7">
    <source>
        <dbReference type="ARBA" id="ARBA00023136"/>
    </source>
</evidence>
<evidence type="ECO:0000256" key="3">
    <source>
        <dbReference type="ARBA" id="ARBA00022475"/>
    </source>
</evidence>
<sequence>MGTGWTDHDRSDDVKDRFKLHYDHYSSTKMIGCRKSCISRLSSYFKPLHFSRRQQSADFCNSPDFKVFKDQRSDEGSNNASECTCLVANIATPVVNATLLKVGGIITASADGNPIVTGIILGGVITIVGSSPLS</sequence>
<evidence type="ECO:0000256" key="1">
    <source>
        <dbReference type="ARBA" id="ARBA00004651"/>
    </source>
</evidence>
<evidence type="ECO:0000256" key="4">
    <source>
        <dbReference type="ARBA" id="ARBA00022597"/>
    </source>
</evidence>
<dbReference type="PANTHER" id="PTHR40063:SF1">
    <property type="entry name" value="MEMBRANE PROTEIN"/>
    <property type="match status" value="1"/>
</dbReference>
<evidence type="ECO:0000259" key="8">
    <source>
        <dbReference type="Pfam" id="PF13303"/>
    </source>
</evidence>
<dbReference type="Proteomes" id="UP001259239">
    <property type="component" value="Unassembled WGS sequence"/>
</dbReference>
<dbReference type="EMBL" id="JARQGV010000004">
    <property type="protein sequence ID" value="MDT2250444.1"/>
    <property type="molecule type" value="Genomic_DNA"/>
</dbReference>